<dbReference type="AlphaFoldDB" id="I8IYW9"/>
<name>I8IYW9_9BACL</name>
<dbReference type="Proteomes" id="UP000004080">
    <property type="component" value="Unassembled WGS sequence"/>
</dbReference>
<dbReference type="PATRIC" id="fig|1196324.3.peg.2722"/>
<dbReference type="OrthoDB" id="9814284at2"/>
<dbReference type="STRING" id="1196324.A374_13330"/>
<comment type="caution">
    <text evidence="1">The sequence shown here is derived from an EMBL/GenBank/DDBJ whole genome shotgun (WGS) entry which is preliminary data.</text>
</comment>
<evidence type="ECO:0008006" key="3">
    <source>
        <dbReference type="Google" id="ProtNLM"/>
    </source>
</evidence>
<accession>I8IYW9</accession>
<proteinExistence type="predicted"/>
<protein>
    <recommendedName>
        <fullName evidence="3">DUF466 domain-containing protein</fullName>
    </recommendedName>
</protein>
<keyword evidence="2" id="KW-1185">Reference proteome</keyword>
<organism evidence="1 2">
    <name type="scientific">Fictibacillus macauensis ZFHKF-1</name>
    <dbReference type="NCBI Taxonomy" id="1196324"/>
    <lineage>
        <taxon>Bacteria</taxon>
        <taxon>Bacillati</taxon>
        <taxon>Bacillota</taxon>
        <taxon>Bacilli</taxon>
        <taxon>Bacillales</taxon>
        <taxon>Fictibacillaceae</taxon>
        <taxon>Fictibacillus</taxon>
    </lineage>
</organism>
<sequence>MPTFMKKVKQGCRALRNIGKGVSNFPDYKAYVQHLQESDPSIIPPTEAEFFKDFLDQRYGASAKRCC</sequence>
<evidence type="ECO:0000313" key="2">
    <source>
        <dbReference type="Proteomes" id="UP000004080"/>
    </source>
</evidence>
<dbReference type="Pfam" id="PF04328">
    <property type="entry name" value="Sel_put"/>
    <property type="match status" value="1"/>
</dbReference>
<dbReference type="RefSeq" id="WP_007202744.1">
    <property type="nucleotide sequence ID" value="NZ_AKKV01000030.1"/>
</dbReference>
<reference evidence="1 2" key="1">
    <citation type="journal article" date="2012" name="J. Bacteriol.">
        <title>Genome of Bacillus macauensis ZFHKF-1, a Long-Chain-Forming Bacterium.</title>
        <authorList>
            <person name="Cai L."/>
            <person name="Zhang T."/>
        </authorList>
    </citation>
    <scope>NUCLEOTIDE SEQUENCE [LARGE SCALE GENOMIC DNA]</scope>
    <source>
        <strain evidence="1 2">ZFHKF-1</strain>
    </source>
</reference>
<gene>
    <name evidence="1" type="ORF">A374_13330</name>
</gene>
<evidence type="ECO:0000313" key="1">
    <source>
        <dbReference type="EMBL" id="EIT84676.1"/>
    </source>
</evidence>
<dbReference type="InterPro" id="IPR007423">
    <property type="entry name" value="Sel_put"/>
</dbReference>
<dbReference type="EMBL" id="AKKV01000030">
    <property type="protein sequence ID" value="EIT84676.1"/>
    <property type="molecule type" value="Genomic_DNA"/>
</dbReference>